<accession>A0A6H9WVG1</accession>
<evidence type="ECO:0000256" key="3">
    <source>
        <dbReference type="ARBA" id="ARBA00023125"/>
    </source>
</evidence>
<evidence type="ECO:0000256" key="4">
    <source>
        <dbReference type="ARBA" id="ARBA00023163"/>
    </source>
</evidence>
<evidence type="ECO:0000256" key="1">
    <source>
        <dbReference type="ARBA" id="ARBA00022491"/>
    </source>
</evidence>
<keyword evidence="3" id="KW-0238">DNA-binding</keyword>
<dbReference type="SUPFAM" id="SSF51182">
    <property type="entry name" value="RmlC-like cupins"/>
    <property type="match status" value="1"/>
</dbReference>
<sequence>MMSGMASTRRDRARSVPDVRALPRYTAGELDVPWSIGTFGERLARAAYWPEHSHPTHELIRNERGVSTVSVGRRTWTITPALGLWMPAGVAHSGSAPAGTWYRTTHFEIGLVDDAPAAPVAVDIGPLLRLLLERLDDDTLSSTSRATTEAMVLDVLEPATNELLVHAPMSTLLAPIVEAVMAEPGDRRTLEEWADAVDVSSRTLTRAFRAETGQGFAQWQSAVRAQRAAHLLAAGVPVAEVVDEVGYATPSAFGAAFRRATGLTPREFRTRHV</sequence>
<dbReference type="Gene3D" id="1.10.10.60">
    <property type="entry name" value="Homeodomain-like"/>
    <property type="match status" value="1"/>
</dbReference>
<gene>
    <name evidence="8" type="ORF">F8O04_04335</name>
</gene>
<dbReference type="InterPro" id="IPR011051">
    <property type="entry name" value="RmlC_Cupin_sf"/>
</dbReference>
<dbReference type="InterPro" id="IPR003313">
    <property type="entry name" value="AraC-bd"/>
</dbReference>
<dbReference type="PANTHER" id="PTHR11019:SF199">
    <property type="entry name" value="HTH-TYPE TRANSCRIPTIONAL REGULATOR NIMR"/>
    <property type="match status" value="1"/>
</dbReference>
<evidence type="ECO:0000256" key="6">
    <source>
        <dbReference type="ARBA" id="ARBA00079449"/>
    </source>
</evidence>
<dbReference type="Pfam" id="PF02311">
    <property type="entry name" value="AraC_binding"/>
    <property type="match status" value="1"/>
</dbReference>
<dbReference type="Pfam" id="PF12833">
    <property type="entry name" value="HTH_18"/>
    <property type="match status" value="1"/>
</dbReference>
<dbReference type="FunFam" id="1.10.10.60:FF:000132">
    <property type="entry name" value="AraC family transcriptional regulator"/>
    <property type="match status" value="1"/>
</dbReference>
<reference evidence="8 9" key="1">
    <citation type="submission" date="2019-09" db="EMBL/GenBank/DDBJ databases">
        <title>Phylogeny of genus Pseudoclavibacter and closely related genus.</title>
        <authorList>
            <person name="Li Y."/>
        </authorList>
    </citation>
    <scope>NUCLEOTIDE SEQUENCE [LARGE SCALE GENOMIC DNA]</scope>
    <source>
        <strain evidence="8 9">EGI 60007</strain>
    </source>
</reference>
<evidence type="ECO:0000259" key="7">
    <source>
        <dbReference type="PROSITE" id="PS01124"/>
    </source>
</evidence>
<evidence type="ECO:0000313" key="8">
    <source>
        <dbReference type="EMBL" id="KAB1650504.1"/>
    </source>
</evidence>
<dbReference type="InterPro" id="IPR020449">
    <property type="entry name" value="Tscrpt_reg_AraC-type_HTH"/>
</dbReference>
<feature type="domain" description="HTH araC/xylS-type" evidence="7">
    <location>
        <begin position="171"/>
        <end position="271"/>
    </location>
</feature>
<dbReference type="InterPro" id="IPR009057">
    <property type="entry name" value="Homeodomain-like_sf"/>
</dbReference>
<evidence type="ECO:0000313" key="9">
    <source>
        <dbReference type="Proteomes" id="UP000431744"/>
    </source>
</evidence>
<organism evidence="8 9">
    <name type="scientific">Pseudoclavibacter endophyticus</name>
    <dbReference type="NCBI Taxonomy" id="1778590"/>
    <lineage>
        <taxon>Bacteria</taxon>
        <taxon>Bacillati</taxon>
        <taxon>Actinomycetota</taxon>
        <taxon>Actinomycetes</taxon>
        <taxon>Micrococcales</taxon>
        <taxon>Microbacteriaceae</taxon>
        <taxon>Pseudoclavibacter</taxon>
    </lineage>
</organism>
<comment type="caution">
    <text evidence="8">The sequence shown here is derived from an EMBL/GenBank/DDBJ whole genome shotgun (WGS) entry which is preliminary data.</text>
</comment>
<dbReference type="InterPro" id="IPR018060">
    <property type="entry name" value="HTH_AraC"/>
</dbReference>
<keyword evidence="1" id="KW-0678">Repressor</keyword>
<protein>
    <recommendedName>
        <fullName evidence="5">HTH-type transcriptional regulator RipA</fullName>
    </recommendedName>
    <alternativeName>
        <fullName evidence="6">Repressor of iron proteins A</fullName>
    </alternativeName>
</protein>
<dbReference type="SMART" id="SM00342">
    <property type="entry name" value="HTH_ARAC"/>
    <property type="match status" value="1"/>
</dbReference>
<dbReference type="Proteomes" id="UP000431744">
    <property type="component" value="Unassembled WGS sequence"/>
</dbReference>
<dbReference type="AlphaFoldDB" id="A0A6H9WVG1"/>
<evidence type="ECO:0000256" key="2">
    <source>
        <dbReference type="ARBA" id="ARBA00023015"/>
    </source>
</evidence>
<dbReference type="SUPFAM" id="SSF46689">
    <property type="entry name" value="Homeodomain-like"/>
    <property type="match status" value="1"/>
</dbReference>
<dbReference type="OrthoDB" id="2039152at2"/>
<proteinExistence type="predicted"/>
<keyword evidence="9" id="KW-1185">Reference proteome</keyword>
<dbReference type="PANTHER" id="PTHR11019">
    <property type="entry name" value="HTH-TYPE TRANSCRIPTIONAL REGULATOR NIMR"/>
    <property type="match status" value="1"/>
</dbReference>
<dbReference type="EMBL" id="WBJY01000001">
    <property type="protein sequence ID" value="KAB1650504.1"/>
    <property type="molecule type" value="Genomic_DNA"/>
</dbReference>
<name>A0A6H9WVG1_9MICO</name>
<dbReference type="GO" id="GO:0043565">
    <property type="term" value="F:sequence-specific DNA binding"/>
    <property type="evidence" value="ECO:0007669"/>
    <property type="project" value="InterPro"/>
</dbReference>
<dbReference type="PROSITE" id="PS01124">
    <property type="entry name" value="HTH_ARAC_FAMILY_2"/>
    <property type="match status" value="1"/>
</dbReference>
<keyword evidence="2" id="KW-0805">Transcription regulation</keyword>
<evidence type="ECO:0000256" key="5">
    <source>
        <dbReference type="ARBA" id="ARBA00074140"/>
    </source>
</evidence>
<dbReference type="PRINTS" id="PR00032">
    <property type="entry name" value="HTHARAC"/>
</dbReference>
<keyword evidence="4" id="KW-0804">Transcription</keyword>
<dbReference type="GO" id="GO:0003700">
    <property type="term" value="F:DNA-binding transcription factor activity"/>
    <property type="evidence" value="ECO:0007669"/>
    <property type="project" value="InterPro"/>
</dbReference>